<reference evidence="5" key="1">
    <citation type="submission" date="2019-08" db="EMBL/GenBank/DDBJ databases">
        <title>The genome of the North American firefly Photinus pyralis.</title>
        <authorList>
            <consortium name="Photinus pyralis genome working group"/>
            <person name="Fallon T.R."/>
            <person name="Sander Lower S.E."/>
            <person name="Weng J.-K."/>
        </authorList>
    </citation>
    <scope>NUCLEOTIDE SEQUENCE</scope>
    <source>
        <strain evidence="5">TRF0915ILg1</strain>
        <tissue evidence="5">Whole body</tissue>
    </source>
</reference>
<dbReference type="Gene3D" id="3.40.33.10">
    <property type="entry name" value="CAP"/>
    <property type="match status" value="1"/>
</dbReference>
<evidence type="ECO:0000313" key="5">
    <source>
        <dbReference type="EMBL" id="KAF2887856.1"/>
    </source>
</evidence>
<keyword evidence="2" id="KW-0964">Secreted</keyword>
<evidence type="ECO:0000313" key="6">
    <source>
        <dbReference type="Proteomes" id="UP000801492"/>
    </source>
</evidence>
<evidence type="ECO:0000256" key="1">
    <source>
        <dbReference type="ARBA" id="ARBA00004613"/>
    </source>
</evidence>
<protein>
    <recommendedName>
        <fullName evidence="4">SCP domain-containing protein</fullName>
    </recommendedName>
</protein>
<dbReference type="SMART" id="SM00198">
    <property type="entry name" value="SCP"/>
    <property type="match status" value="1"/>
</dbReference>
<dbReference type="AlphaFoldDB" id="A0A8K0CLK0"/>
<feature type="signal peptide" evidence="3">
    <location>
        <begin position="1"/>
        <end position="17"/>
    </location>
</feature>
<sequence>MLKHYLLIVCSLHCIFSNYFCSFPCGREHTVCYRERCILSYDCGRSGKTLRLGKGDKEWILHLHNTHRNRIALGEDSTGGNGKASNMHTLSYNRELEFVAQCWSDACRGGGKIHDSCRITKKFDRVGQNTYTSEPGDNKDFRGRHFLTAAVKSWYSGINLSDANIINSYKDAANSVRYFTQLMWAETTHVGCGRTAYSPKYQFYAVYIYCNYGIGGNIVSAPVYKRGAPCSECTNSTCNGNYAGLCGRMEDLSEDTWINPFGSSAPKLKMAFSKIVIVTILLVFI</sequence>
<feature type="domain" description="SCP" evidence="4">
    <location>
        <begin position="54"/>
        <end position="220"/>
    </location>
</feature>
<comment type="caution">
    <text evidence="5">The sequence shown here is derived from an EMBL/GenBank/DDBJ whole genome shotgun (WGS) entry which is preliminary data.</text>
</comment>
<dbReference type="Proteomes" id="UP000801492">
    <property type="component" value="Unassembled WGS sequence"/>
</dbReference>
<evidence type="ECO:0000256" key="3">
    <source>
        <dbReference type="SAM" id="SignalP"/>
    </source>
</evidence>
<dbReference type="GO" id="GO:0005576">
    <property type="term" value="C:extracellular region"/>
    <property type="evidence" value="ECO:0007669"/>
    <property type="project" value="UniProtKB-SubCell"/>
</dbReference>
<dbReference type="InterPro" id="IPR014044">
    <property type="entry name" value="CAP_dom"/>
</dbReference>
<gene>
    <name evidence="5" type="ORF">ILUMI_18317</name>
</gene>
<dbReference type="PRINTS" id="PR00837">
    <property type="entry name" value="V5TPXLIKE"/>
</dbReference>
<dbReference type="PANTHER" id="PTHR10334">
    <property type="entry name" value="CYSTEINE-RICH SECRETORY PROTEIN-RELATED"/>
    <property type="match status" value="1"/>
</dbReference>
<name>A0A8K0CLK0_IGNLU</name>
<dbReference type="Pfam" id="PF00188">
    <property type="entry name" value="CAP"/>
    <property type="match status" value="1"/>
</dbReference>
<dbReference type="InterPro" id="IPR001283">
    <property type="entry name" value="CRISP-related"/>
</dbReference>
<keyword evidence="3" id="KW-0732">Signal</keyword>
<dbReference type="PRINTS" id="PR00838">
    <property type="entry name" value="V5ALLERGEN"/>
</dbReference>
<organism evidence="5 6">
    <name type="scientific">Ignelater luminosus</name>
    <name type="common">Cucubano</name>
    <name type="synonym">Pyrophorus luminosus</name>
    <dbReference type="NCBI Taxonomy" id="2038154"/>
    <lineage>
        <taxon>Eukaryota</taxon>
        <taxon>Metazoa</taxon>
        <taxon>Ecdysozoa</taxon>
        <taxon>Arthropoda</taxon>
        <taxon>Hexapoda</taxon>
        <taxon>Insecta</taxon>
        <taxon>Pterygota</taxon>
        <taxon>Neoptera</taxon>
        <taxon>Endopterygota</taxon>
        <taxon>Coleoptera</taxon>
        <taxon>Polyphaga</taxon>
        <taxon>Elateriformia</taxon>
        <taxon>Elateroidea</taxon>
        <taxon>Elateridae</taxon>
        <taxon>Agrypninae</taxon>
        <taxon>Pyrophorini</taxon>
        <taxon>Ignelater</taxon>
    </lineage>
</organism>
<keyword evidence="6" id="KW-1185">Reference proteome</keyword>
<dbReference type="OrthoDB" id="414826at2759"/>
<feature type="chain" id="PRO_5035453630" description="SCP domain-containing protein" evidence="3">
    <location>
        <begin position="18"/>
        <end position="285"/>
    </location>
</feature>
<evidence type="ECO:0000256" key="2">
    <source>
        <dbReference type="ARBA" id="ARBA00022525"/>
    </source>
</evidence>
<comment type="subcellular location">
    <subcellularLocation>
        <location evidence="1">Secreted</location>
    </subcellularLocation>
</comment>
<dbReference type="InterPro" id="IPR035940">
    <property type="entry name" value="CAP_sf"/>
</dbReference>
<accession>A0A8K0CLK0</accession>
<dbReference type="EMBL" id="VTPC01081411">
    <property type="protein sequence ID" value="KAF2887856.1"/>
    <property type="molecule type" value="Genomic_DNA"/>
</dbReference>
<evidence type="ECO:0000259" key="4">
    <source>
        <dbReference type="SMART" id="SM00198"/>
    </source>
</evidence>
<proteinExistence type="predicted"/>
<dbReference type="InterPro" id="IPR002413">
    <property type="entry name" value="V5_allergen-like"/>
</dbReference>
<dbReference type="SUPFAM" id="SSF55797">
    <property type="entry name" value="PR-1-like"/>
    <property type="match status" value="1"/>
</dbReference>
<dbReference type="CDD" id="cd05380">
    <property type="entry name" value="CAP_euk"/>
    <property type="match status" value="1"/>
</dbReference>